<evidence type="ECO:0000256" key="5">
    <source>
        <dbReference type="SAM" id="MobiDB-lite"/>
    </source>
</evidence>
<sequence length="53" mass="5892">MPRICYATGVGTRSGNTRSHSMRANKRTFKPNLVTKKIKLEDGSTVRVKLSAK</sequence>
<evidence type="ECO:0000313" key="6">
    <source>
        <dbReference type="EMBL" id="MCA9382710.1"/>
    </source>
</evidence>
<keyword evidence="2 6" id="KW-0689">Ribosomal protein</keyword>
<dbReference type="SUPFAM" id="SSF143800">
    <property type="entry name" value="L28p-like"/>
    <property type="match status" value="1"/>
</dbReference>
<dbReference type="InterPro" id="IPR034704">
    <property type="entry name" value="Ribosomal_bL28/bL31-like_sf"/>
</dbReference>
<dbReference type="GO" id="GO:1990904">
    <property type="term" value="C:ribonucleoprotein complex"/>
    <property type="evidence" value="ECO:0007669"/>
    <property type="project" value="UniProtKB-KW"/>
</dbReference>
<dbReference type="Proteomes" id="UP000782843">
    <property type="component" value="Unassembled WGS sequence"/>
</dbReference>
<dbReference type="Gene3D" id="2.30.170.40">
    <property type="entry name" value="Ribosomal protein L28/L24"/>
    <property type="match status" value="1"/>
</dbReference>
<dbReference type="GO" id="GO:0003735">
    <property type="term" value="F:structural constituent of ribosome"/>
    <property type="evidence" value="ECO:0007669"/>
    <property type="project" value="InterPro"/>
</dbReference>
<dbReference type="Pfam" id="PF00830">
    <property type="entry name" value="Ribosomal_L28"/>
    <property type="match status" value="1"/>
</dbReference>
<dbReference type="InterPro" id="IPR001383">
    <property type="entry name" value="Ribosomal_bL28_bact-type"/>
</dbReference>
<feature type="region of interest" description="Disordered" evidence="5">
    <location>
        <begin position="1"/>
        <end position="23"/>
    </location>
</feature>
<evidence type="ECO:0000256" key="3">
    <source>
        <dbReference type="ARBA" id="ARBA00023274"/>
    </source>
</evidence>
<gene>
    <name evidence="6" type="primary">rpmB</name>
    <name evidence="6" type="ORF">KC660_04885</name>
</gene>
<dbReference type="AlphaFoldDB" id="A0A955RIT8"/>
<dbReference type="EMBL" id="JAGQLG010000220">
    <property type="protein sequence ID" value="MCA9382710.1"/>
    <property type="molecule type" value="Genomic_DNA"/>
</dbReference>
<keyword evidence="3" id="KW-0687">Ribonucleoprotein</keyword>
<dbReference type="InterPro" id="IPR037147">
    <property type="entry name" value="Ribosomal_bL28_sf"/>
</dbReference>
<dbReference type="InterPro" id="IPR026569">
    <property type="entry name" value="Ribosomal_bL28"/>
</dbReference>
<evidence type="ECO:0000256" key="4">
    <source>
        <dbReference type="ARBA" id="ARBA00035174"/>
    </source>
</evidence>
<organism evidence="6 7">
    <name type="scientific">Candidatus Dojkabacteria bacterium</name>
    <dbReference type="NCBI Taxonomy" id="2099670"/>
    <lineage>
        <taxon>Bacteria</taxon>
        <taxon>Candidatus Dojkabacteria</taxon>
    </lineage>
</organism>
<accession>A0A955RIT8</accession>
<name>A0A955RIT8_9BACT</name>
<proteinExistence type="inferred from homology"/>
<dbReference type="InterPro" id="IPR050096">
    <property type="entry name" value="Bacterial_rp_bL28"/>
</dbReference>
<reference evidence="6" key="2">
    <citation type="journal article" date="2021" name="Microbiome">
        <title>Successional dynamics and alternative stable states in a saline activated sludge microbial community over 9 years.</title>
        <authorList>
            <person name="Wang Y."/>
            <person name="Ye J."/>
            <person name="Ju F."/>
            <person name="Liu L."/>
            <person name="Boyd J.A."/>
            <person name="Deng Y."/>
            <person name="Parks D.H."/>
            <person name="Jiang X."/>
            <person name="Yin X."/>
            <person name="Woodcroft B.J."/>
            <person name="Tyson G.W."/>
            <person name="Hugenholtz P."/>
            <person name="Polz M.F."/>
            <person name="Zhang T."/>
        </authorList>
    </citation>
    <scope>NUCLEOTIDE SEQUENCE</scope>
    <source>
        <strain evidence="6">HKST-UBA10</strain>
    </source>
</reference>
<dbReference type="NCBIfam" id="TIGR00009">
    <property type="entry name" value="L28"/>
    <property type="match status" value="1"/>
</dbReference>
<comment type="similarity">
    <text evidence="1">Belongs to the bacterial ribosomal protein bL28 family.</text>
</comment>
<dbReference type="GO" id="GO:0006412">
    <property type="term" value="P:translation"/>
    <property type="evidence" value="ECO:0007669"/>
    <property type="project" value="InterPro"/>
</dbReference>
<dbReference type="GO" id="GO:0005840">
    <property type="term" value="C:ribosome"/>
    <property type="evidence" value="ECO:0007669"/>
    <property type="project" value="UniProtKB-KW"/>
</dbReference>
<evidence type="ECO:0000256" key="1">
    <source>
        <dbReference type="ARBA" id="ARBA00008760"/>
    </source>
</evidence>
<evidence type="ECO:0000256" key="2">
    <source>
        <dbReference type="ARBA" id="ARBA00022980"/>
    </source>
</evidence>
<comment type="caution">
    <text evidence="6">The sequence shown here is derived from an EMBL/GenBank/DDBJ whole genome shotgun (WGS) entry which is preliminary data.</text>
</comment>
<dbReference type="PANTHER" id="PTHR39080">
    <property type="entry name" value="50S RIBOSOMAL PROTEIN L28"/>
    <property type="match status" value="1"/>
</dbReference>
<evidence type="ECO:0000313" key="7">
    <source>
        <dbReference type="Proteomes" id="UP000782843"/>
    </source>
</evidence>
<reference evidence="6" key="1">
    <citation type="submission" date="2020-04" db="EMBL/GenBank/DDBJ databases">
        <authorList>
            <person name="Zhang T."/>
        </authorList>
    </citation>
    <scope>NUCLEOTIDE SEQUENCE</scope>
    <source>
        <strain evidence="6">HKST-UBA10</strain>
    </source>
</reference>
<feature type="non-terminal residue" evidence="6">
    <location>
        <position position="53"/>
    </location>
</feature>
<protein>
    <recommendedName>
        <fullName evidence="4">Large ribosomal subunit protein bL28</fullName>
    </recommendedName>
</protein>
<dbReference type="PANTHER" id="PTHR39080:SF1">
    <property type="entry name" value="LARGE RIBOSOMAL SUBUNIT PROTEIN BL28A"/>
    <property type="match status" value="1"/>
</dbReference>